<dbReference type="EMBL" id="BSTJ01000003">
    <property type="protein sequence ID" value="GLY74471.1"/>
    <property type="molecule type" value="Genomic_DNA"/>
</dbReference>
<dbReference type="RefSeq" id="WP_285620304.1">
    <property type="nucleotide sequence ID" value="NZ_BSTJ01000003.1"/>
</dbReference>
<sequence>MPIAEVAESLFAAINSDAIIGCGSAIKEISSLYGSLGSTIDTAHQQLFAGDKTWSGGAASKAKSTMTDLSASGSNIQSALSTIGDTLVMYGTALKPFQGKVYPTPVPGSRDPEAAADLAITGTASAAAALEIGAAVLKMMPSAKQGASSSAKSGTSTKLAKSDTSAYGATAGNGTTLAGVLDPTHFLDSLTSNPALAGAVLPGASRGVTALGPFMSAAGVIGSAEEMAALQASEAAAMREGLPLMPMFGGNSGNRSERSRTTNLTEDPEFWTGIVA</sequence>
<comment type="caution">
    <text evidence="1">The sequence shown here is derived from an EMBL/GenBank/DDBJ whole genome shotgun (WGS) entry which is preliminary data.</text>
</comment>
<evidence type="ECO:0008006" key="3">
    <source>
        <dbReference type="Google" id="ProtNLM"/>
    </source>
</evidence>
<protein>
    <recommendedName>
        <fullName evidence="3">PPE family protein</fullName>
    </recommendedName>
</protein>
<organism evidence="1 2">
    <name type="scientific">Actinoallomurus iriomotensis</name>
    <dbReference type="NCBI Taxonomy" id="478107"/>
    <lineage>
        <taxon>Bacteria</taxon>
        <taxon>Bacillati</taxon>
        <taxon>Actinomycetota</taxon>
        <taxon>Actinomycetes</taxon>
        <taxon>Streptosporangiales</taxon>
        <taxon>Thermomonosporaceae</taxon>
        <taxon>Actinoallomurus</taxon>
    </lineage>
</organism>
<accession>A0A9W6REP9</accession>
<evidence type="ECO:0000313" key="2">
    <source>
        <dbReference type="Proteomes" id="UP001165135"/>
    </source>
</evidence>
<gene>
    <name evidence="1" type="ORF">Airi01_027380</name>
</gene>
<reference evidence="1" key="1">
    <citation type="submission" date="2023-03" db="EMBL/GenBank/DDBJ databases">
        <title>Actinoallomurus iriomotensis NBRC 103681.</title>
        <authorList>
            <person name="Ichikawa N."/>
            <person name="Sato H."/>
            <person name="Tonouchi N."/>
        </authorList>
    </citation>
    <scope>NUCLEOTIDE SEQUENCE</scope>
    <source>
        <strain evidence="1">NBRC 103681</strain>
    </source>
</reference>
<dbReference type="Proteomes" id="UP001165135">
    <property type="component" value="Unassembled WGS sequence"/>
</dbReference>
<name>A0A9W6REP9_9ACTN</name>
<evidence type="ECO:0000313" key="1">
    <source>
        <dbReference type="EMBL" id="GLY74471.1"/>
    </source>
</evidence>
<proteinExistence type="predicted"/>
<dbReference type="AlphaFoldDB" id="A0A9W6REP9"/>